<organism evidence="1 2">
    <name type="scientific">Endocarpon pusillum</name>
    <dbReference type="NCBI Taxonomy" id="364733"/>
    <lineage>
        <taxon>Eukaryota</taxon>
        <taxon>Fungi</taxon>
        <taxon>Dikarya</taxon>
        <taxon>Ascomycota</taxon>
        <taxon>Pezizomycotina</taxon>
        <taxon>Eurotiomycetes</taxon>
        <taxon>Chaetothyriomycetidae</taxon>
        <taxon>Verrucariales</taxon>
        <taxon>Verrucariaceae</taxon>
        <taxon>Endocarpon</taxon>
    </lineage>
</organism>
<dbReference type="EMBL" id="JAACFV010000031">
    <property type="protein sequence ID" value="KAF7510342.1"/>
    <property type="molecule type" value="Genomic_DNA"/>
</dbReference>
<accession>A0A8H7E5R3</accession>
<dbReference type="Proteomes" id="UP000606974">
    <property type="component" value="Unassembled WGS sequence"/>
</dbReference>
<comment type="caution">
    <text evidence="1">The sequence shown here is derived from an EMBL/GenBank/DDBJ whole genome shotgun (WGS) entry which is preliminary data.</text>
</comment>
<gene>
    <name evidence="1" type="ORF">GJ744_006838</name>
</gene>
<evidence type="ECO:0000313" key="2">
    <source>
        <dbReference type="Proteomes" id="UP000606974"/>
    </source>
</evidence>
<reference evidence="1" key="1">
    <citation type="submission" date="2020-02" db="EMBL/GenBank/DDBJ databases">
        <authorList>
            <person name="Palmer J.M."/>
        </authorList>
    </citation>
    <scope>NUCLEOTIDE SEQUENCE</scope>
    <source>
        <strain evidence="1">EPUS1.4</strain>
        <tissue evidence="1">Thallus</tissue>
    </source>
</reference>
<proteinExistence type="predicted"/>
<evidence type="ECO:0000313" key="1">
    <source>
        <dbReference type="EMBL" id="KAF7510342.1"/>
    </source>
</evidence>
<dbReference type="AlphaFoldDB" id="A0A8H7E5R3"/>
<keyword evidence="2" id="KW-1185">Reference proteome</keyword>
<name>A0A8H7E5R3_9EURO</name>
<protein>
    <submittedName>
        <fullName evidence="1">Uncharacterized protein</fullName>
    </submittedName>
</protein>
<sequence length="90" mass="10893">MYAHERCMPTRDACPREMHAHERCMPTRDACPREMHAHERCMPTRDACPREMHTYETPLRAPKPRRYRILSSDAILQSRYLRYFMKQIAK</sequence>